<reference evidence="1 2" key="1">
    <citation type="submission" date="2020-04" db="EMBL/GenBank/DDBJ databases">
        <title>Advantages and limits of metagenomic assembly and binning of a giant virus.</title>
        <authorList>
            <person name="Schulz F."/>
            <person name="Andreani J."/>
            <person name="Francis R."/>
            <person name="Boudjemaa H."/>
            <person name="Bou Khalil J.Y."/>
            <person name="Lee J."/>
            <person name="La Scola B."/>
            <person name="Woyke T."/>
        </authorList>
    </citation>
    <scope>NUCLEOTIDE SEQUENCE [LARGE SCALE GENOMIC DNA]</scope>
    <source>
        <strain evidence="1 2">FV1/VV64</strain>
    </source>
</reference>
<dbReference type="EMBL" id="MT418680">
    <property type="protein sequence ID" value="QKF93661.1"/>
    <property type="molecule type" value="Genomic_DNA"/>
</dbReference>
<keyword evidence="2" id="KW-1185">Reference proteome</keyword>
<evidence type="ECO:0000313" key="1">
    <source>
        <dbReference type="EMBL" id="QKF93661.1"/>
    </source>
</evidence>
<organism evidence="1 2">
    <name type="scientific">Fadolivirus FV1/VV64</name>
    <dbReference type="NCBI Taxonomy" id="3070911"/>
    <lineage>
        <taxon>Viruses</taxon>
        <taxon>Varidnaviria</taxon>
        <taxon>Bamfordvirae</taxon>
        <taxon>Nucleocytoviricota</taxon>
        <taxon>Megaviricetes</taxon>
        <taxon>Imitervirales</taxon>
        <taxon>Mimiviridae</taxon>
        <taxon>Klosneuvirinae</taxon>
        <taxon>Fadolivirus</taxon>
        <taxon>Fadolivirus algeromassiliense</taxon>
    </lineage>
</organism>
<evidence type="ECO:0000313" key="2">
    <source>
        <dbReference type="Proteomes" id="UP001162001"/>
    </source>
</evidence>
<gene>
    <name evidence="1" type="ORF">Fadolivirus_1_203</name>
</gene>
<dbReference type="Proteomes" id="UP001162001">
    <property type="component" value="Segment"/>
</dbReference>
<proteinExistence type="predicted"/>
<protein>
    <submittedName>
        <fullName evidence="1">Preprotein translocase subunit secA</fullName>
    </submittedName>
</protein>
<name>A0A7D3R0H5_9VIRU</name>
<accession>A0A7D3R0H5</accession>
<sequence>MSLHVGIMLDNIKLIQDRREIITDILYNITPKSTSITPPIQNEKQTILKEADDIITEAKKLQKPYYTHRYEWKKLDKLITNVNKFKKDINTLSDDDIKETIEEFKDILNQVGSTKYGGGRSLKIKYIYRKRY</sequence>